<evidence type="ECO:0000313" key="2">
    <source>
        <dbReference type="Proteomes" id="UP000675781"/>
    </source>
</evidence>
<dbReference type="EMBL" id="JAGSOG010000008">
    <property type="protein sequence ID" value="MBR7832240.1"/>
    <property type="molecule type" value="Genomic_DNA"/>
</dbReference>
<sequence>MLLTPDQFPAGFASSATAALDSGGSITTAAPLHDPQHLSCPQLVTDLWRPGFGETAMATNLVFNNATSESYSEAVYQFASSGLADVFYDDLSATWSSCRTIVADLTPTEVGRMAVLPATAPSGLGVQDFAVTMDGTEGRRLSQTVTVVREGVDVYLGAASRLGTKQPTDLSSAALLHELIGSVSESG</sequence>
<evidence type="ECO:0000313" key="1">
    <source>
        <dbReference type="EMBL" id="MBR7832240.1"/>
    </source>
</evidence>
<keyword evidence="2" id="KW-1185">Reference proteome</keyword>
<comment type="caution">
    <text evidence="1">The sequence shown here is derived from an EMBL/GenBank/DDBJ whole genome shotgun (WGS) entry which is preliminary data.</text>
</comment>
<name>A0A941EK18_9ACTN</name>
<protein>
    <submittedName>
        <fullName evidence="1">Uncharacterized protein</fullName>
    </submittedName>
</protein>
<reference evidence="1" key="1">
    <citation type="submission" date="2021-04" db="EMBL/GenBank/DDBJ databases">
        <title>Genome based classification of Actinospica acidithermotolerans sp. nov., an actinobacterium isolated from an Indonesian hot spring.</title>
        <authorList>
            <person name="Kusuma A.B."/>
            <person name="Putra K.E."/>
            <person name="Nafisah S."/>
            <person name="Loh J."/>
            <person name="Nouioui I."/>
            <person name="Goodfellow M."/>
        </authorList>
    </citation>
    <scope>NUCLEOTIDE SEQUENCE</scope>
    <source>
        <strain evidence="1">CSCA 57</strain>
    </source>
</reference>
<dbReference type="AlphaFoldDB" id="A0A941EK18"/>
<dbReference type="Proteomes" id="UP000675781">
    <property type="component" value="Unassembled WGS sequence"/>
</dbReference>
<organism evidence="1 2">
    <name type="scientific">Actinospica durhamensis</name>
    <dbReference type="NCBI Taxonomy" id="1508375"/>
    <lineage>
        <taxon>Bacteria</taxon>
        <taxon>Bacillati</taxon>
        <taxon>Actinomycetota</taxon>
        <taxon>Actinomycetes</taxon>
        <taxon>Catenulisporales</taxon>
        <taxon>Actinospicaceae</taxon>
        <taxon>Actinospica</taxon>
    </lineage>
</organism>
<accession>A0A941EK18</accession>
<proteinExistence type="predicted"/>
<gene>
    <name evidence="1" type="ORF">KDL01_03160</name>
</gene>